<dbReference type="GO" id="GO:0051539">
    <property type="term" value="F:4 iron, 4 sulfur cluster binding"/>
    <property type="evidence" value="ECO:0007669"/>
    <property type="project" value="UniProtKB-KW"/>
</dbReference>
<dbReference type="InterPro" id="IPR058560">
    <property type="entry name" value="DNA_primase_C"/>
</dbReference>
<evidence type="ECO:0000313" key="9">
    <source>
        <dbReference type="EMBL" id="MBE5728151.1"/>
    </source>
</evidence>
<keyword evidence="4" id="KW-0235">DNA replication</keyword>
<evidence type="ECO:0000313" key="10">
    <source>
        <dbReference type="Proteomes" id="UP000763484"/>
    </source>
</evidence>
<dbReference type="Pfam" id="PF04104">
    <property type="entry name" value="DNA_primase_lrg"/>
    <property type="match status" value="1"/>
</dbReference>
<dbReference type="GO" id="GO:1990077">
    <property type="term" value="C:primosome complex"/>
    <property type="evidence" value="ECO:0007669"/>
    <property type="project" value="UniProtKB-KW"/>
</dbReference>
<protein>
    <recommendedName>
        <fullName evidence="8">DNA primase large subunit C-terminal domain-containing protein</fullName>
    </recommendedName>
</protein>
<reference evidence="9 10" key="1">
    <citation type="submission" date="2020-09" db="EMBL/GenBank/DDBJ databases">
        <title>Genomic characterization of a novel Parvarchaeota family in acid mine drainage sediments.</title>
        <authorList>
            <person name="Luo Z.-H."/>
        </authorList>
    </citation>
    <scope>NUCLEOTIDE SEQUENCE [LARGE SCALE GENOMIC DNA]</scope>
    <source>
        <strain evidence="9">TL1-5_bins.178</strain>
    </source>
</reference>
<evidence type="ECO:0000256" key="1">
    <source>
        <dbReference type="ARBA" id="ARBA00001966"/>
    </source>
</evidence>
<name>A0A8T3URA2_9ARCH</name>
<keyword evidence="7" id="KW-0411">Iron-sulfur</keyword>
<evidence type="ECO:0000259" key="8">
    <source>
        <dbReference type="Pfam" id="PF04104"/>
    </source>
</evidence>
<dbReference type="SUPFAM" id="SSF56747">
    <property type="entry name" value="Prim-pol domain"/>
    <property type="match status" value="1"/>
</dbReference>
<organism evidence="9 10">
    <name type="scientific">Candidatus Acidifodinimicrobium mancum</name>
    <dbReference type="NCBI Taxonomy" id="2898728"/>
    <lineage>
        <taxon>Archaea</taxon>
        <taxon>Candidatus Parvarchaeota</taxon>
        <taxon>Candidatus Acidifodinimicrobiaceae</taxon>
        <taxon>Candidatus Acidifodinimicrobium</taxon>
    </lineage>
</organism>
<sequence length="433" mass="50501">MKSSDVLRYYLREDVMEKLLSGGKNREYAVRYNDKFGKRPASFQYKADIERAVKSGATSIHISEERWKNPLLLSTEMKKEDLTSLRDGWDLLIDVDCKYFDISKAYTKLIIDRLKYEGLREFSVKFSGGSGFHVLIPYEGFPSEINGKDINSLFPDAAMIVSIFLKDSLKDKIGERLQKDYGIKKISEIFDMKEVDLYTEGEFDPYKVIEIDTILISERHLFRMQYSLNEKKWLVSLPIDKDKLEEFRLEDANPEVVNTKIDFFDLKPSKDEAKRLFLDSYDHSAQEPEKVEKEVEHKVYNLPLDEAALPPCMREINKGLSDGRKRSVFILTNFYRSIGKNKEEINSLLISWNQRNKPPLKENYIKQQLDYAFSGKSYPPPNCDAAGYYKYFNVCFPNETCKLIKNPLSYYIRLKGGQKYRKEKNNKASDSNV</sequence>
<keyword evidence="3" id="KW-0639">Primosome</keyword>
<dbReference type="GO" id="GO:0046872">
    <property type="term" value="F:metal ion binding"/>
    <property type="evidence" value="ECO:0007669"/>
    <property type="project" value="UniProtKB-KW"/>
</dbReference>
<keyword evidence="5" id="KW-0479">Metal-binding</keyword>
<dbReference type="EMBL" id="JADFAQ010000025">
    <property type="protein sequence ID" value="MBE5728151.1"/>
    <property type="molecule type" value="Genomic_DNA"/>
</dbReference>
<dbReference type="Gene3D" id="3.90.920.10">
    <property type="entry name" value="DNA primase, PRIM domain"/>
    <property type="match status" value="1"/>
</dbReference>
<gene>
    <name evidence="9" type="ORF">IHE50_01915</name>
</gene>
<evidence type="ECO:0000256" key="6">
    <source>
        <dbReference type="ARBA" id="ARBA00023004"/>
    </source>
</evidence>
<comment type="caution">
    <text evidence="9">The sequence shown here is derived from an EMBL/GenBank/DDBJ whole genome shotgun (WGS) entry which is preliminary data.</text>
</comment>
<dbReference type="CDD" id="cd00525">
    <property type="entry name" value="AE_Prim_S_like"/>
    <property type="match status" value="1"/>
</dbReference>
<evidence type="ECO:0000256" key="5">
    <source>
        <dbReference type="ARBA" id="ARBA00022723"/>
    </source>
</evidence>
<dbReference type="Proteomes" id="UP000763484">
    <property type="component" value="Unassembled WGS sequence"/>
</dbReference>
<dbReference type="GO" id="GO:0006269">
    <property type="term" value="P:DNA replication, synthesis of primer"/>
    <property type="evidence" value="ECO:0007669"/>
    <property type="project" value="UniProtKB-KW"/>
</dbReference>
<evidence type="ECO:0000256" key="7">
    <source>
        <dbReference type="ARBA" id="ARBA00023014"/>
    </source>
</evidence>
<dbReference type="AlphaFoldDB" id="A0A8T3URA2"/>
<evidence type="ECO:0000256" key="4">
    <source>
        <dbReference type="ARBA" id="ARBA00022705"/>
    </source>
</evidence>
<feature type="domain" description="DNA primase large subunit C-terminal" evidence="8">
    <location>
        <begin position="304"/>
        <end position="385"/>
    </location>
</feature>
<evidence type="ECO:0000256" key="2">
    <source>
        <dbReference type="ARBA" id="ARBA00022485"/>
    </source>
</evidence>
<keyword evidence="6" id="KW-0408">Iron</keyword>
<proteinExistence type="predicted"/>
<accession>A0A8T3URA2</accession>
<comment type="cofactor">
    <cofactor evidence="1">
        <name>[4Fe-4S] cluster</name>
        <dbReference type="ChEBI" id="CHEBI:49883"/>
    </cofactor>
</comment>
<evidence type="ECO:0000256" key="3">
    <source>
        <dbReference type="ARBA" id="ARBA00022515"/>
    </source>
</evidence>
<keyword evidence="2" id="KW-0004">4Fe-4S</keyword>